<feature type="region of interest" description="Disordered" evidence="1">
    <location>
        <begin position="521"/>
        <end position="562"/>
    </location>
</feature>
<feature type="region of interest" description="Disordered" evidence="1">
    <location>
        <begin position="731"/>
        <end position="753"/>
    </location>
</feature>
<feature type="region of interest" description="Disordered" evidence="1">
    <location>
        <begin position="1"/>
        <end position="214"/>
    </location>
</feature>
<feature type="compositionally biased region" description="Low complexity" evidence="1">
    <location>
        <begin position="617"/>
        <end position="629"/>
    </location>
</feature>
<evidence type="ECO:0000256" key="1">
    <source>
        <dbReference type="SAM" id="MobiDB-lite"/>
    </source>
</evidence>
<feature type="compositionally biased region" description="Low complexity" evidence="1">
    <location>
        <begin position="292"/>
        <end position="305"/>
    </location>
</feature>
<dbReference type="Proteomes" id="UP000799536">
    <property type="component" value="Unassembled WGS sequence"/>
</dbReference>
<gene>
    <name evidence="2" type="ORF">GQ43DRAFT_375084</name>
</gene>
<comment type="caution">
    <text evidence="2">The sequence shown here is derived from an EMBL/GenBank/DDBJ whole genome shotgun (WGS) entry which is preliminary data.</text>
</comment>
<organism evidence="2 3">
    <name type="scientific">Delitschia confertaspora ATCC 74209</name>
    <dbReference type="NCBI Taxonomy" id="1513339"/>
    <lineage>
        <taxon>Eukaryota</taxon>
        <taxon>Fungi</taxon>
        <taxon>Dikarya</taxon>
        <taxon>Ascomycota</taxon>
        <taxon>Pezizomycotina</taxon>
        <taxon>Dothideomycetes</taxon>
        <taxon>Pleosporomycetidae</taxon>
        <taxon>Pleosporales</taxon>
        <taxon>Delitschiaceae</taxon>
        <taxon>Delitschia</taxon>
    </lineage>
</organism>
<feature type="region of interest" description="Disordered" evidence="1">
    <location>
        <begin position="280"/>
        <end position="308"/>
    </location>
</feature>
<protein>
    <submittedName>
        <fullName evidence="2">Uncharacterized protein</fullName>
    </submittedName>
</protein>
<feature type="compositionally biased region" description="Acidic residues" evidence="1">
    <location>
        <begin position="174"/>
        <end position="183"/>
    </location>
</feature>
<sequence>MAATNQSVLSGLPSPRSPTLSDAGMILPDEPTRSFSPQPYTERPPSPSSLLYHHSNQSGNTIKLNSAPKGRRDPSREPSPQAKSPPLSARSSRSTLRNQTSMEGVSQKQDIRDNDGALASSPILATSFDQNIDNMENRLQRRRSDSSGSIHSDDLEKMRWPGFDSSSGLTFDDSGVDLEEEEQAQFPSEFSTDGDNDKERWLDGQEGEEDDRYSSAALSRRAEIILANAKKRLNVMEGNLRGARHSLLASPSSFNNMKMSPELSNHLSATRERDRKLYGGMGPIPPRQRTYHTSPLTSSSSPGHSRVFSETAVPPTFSPTIFLNRTNSDKRASSAMGVMNGAWSSGEGYGHGRFPVRESKSYEVMRDPRGSGLVINEEGDHSSSSYSRGSKSPPHGLEPLPEDEATNPHNLQRSSSTTGSLRVQMSELKGRISSLKERAKEDTLRRRSLQTLKTPSPFTAAEIWYAGADVYKTSPISADAGVGFKQDSPTRKELYECTSSFSSHKTTPTDILDEEDKALEQPALVKTQSNECSESHYEDAEDSPQEDGDLYDDELEDDYDEDDSDFLSVAEDDFEPGESVYEDAVYEMPVTERHEDRIDAFDYEHFFLHSAMGTYSSASRRSSTGSADSIETTRPVTAIQSPMEEPDNSIQRLSIHQRNASVDSVSTMATFATAAEDQSDEEDEDSNEYMDQFSHQILPSSHLAVGQSNGMTLYPSAPTRSDSAINMRATTTNGTTSAEPRVPRASGGSSPAGDLVGAMQTSKIFSILLEAASPSEPRLALNEEEKQLIYGLAASFQQVCANLQNTSGDQYERKGWKSRLDAARKVLNGEEGEDESF</sequence>
<evidence type="ECO:0000313" key="2">
    <source>
        <dbReference type="EMBL" id="KAF2199929.1"/>
    </source>
</evidence>
<feature type="compositionally biased region" description="Polar residues" evidence="1">
    <location>
        <begin position="54"/>
        <end position="64"/>
    </location>
</feature>
<keyword evidence="3" id="KW-1185">Reference proteome</keyword>
<feature type="region of interest" description="Disordered" evidence="1">
    <location>
        <begin position="371"/>
        <end position="423"/>
    </location>
</feature>
<evidence type="ECO:0000313" key="3">
    <source>
        <dbReference type="Proteomes" id="UP000799536"/>
    </source>
</evidence>
<feature type="compositionally biased region" description="Polar residues" evidence="1">
    <location>
        <begin position="407"/>
        <end position="423"/>
    </location>
</feature>
<feature type="compositionally biased region" description="Polar residues" evidence="1">
    <location>
        <begin position="123"/>
        <end position="134"/>
    </location>
</feature>
<feature type="compositionally biased region" description="Low complexity" evidence="1">
    <location>
        <begin position="382"/>
        <end position="392"/>
    </location>
</feature>
<reference evidence="2" key="1">
    <citation type="journal article" date="2020" name="Stud. Mycol.">
        <title>101 Dothideomycetes genomes: a test case for predicting lifestyles and emergence of pathogens.</title>
        <authorList>
            <person name="Haridas S."/>
            <person name="Albert R."/>
            <person name="Binder M."/>
            <person name="Bloem J."/>
            <person name="Labutti K."/>
            <person name="Salamov A."/>
            <person name="Andreopoulos B."/>
            <person name="Baker S."/>
            <person name="Barry K."/>
            <person name="Bills G."/>
            <person name="Bluhm B."/>
            <person name="Cannon C."/>
            <person name="Castanera R."/>
            <person name="Culley D."/>
            <person name="Daum C."/>
            <person name="Ezra D."/>
            <person name="Gonzalez J."/>
            <person name="Henrissat B."/>
            <person name="Kuo A."/>
            <person name="Liang C."/>
            <person name="Lipzen A."/>
            <person name="Lutzoni F."/>
            <person name="Magnuson J."/>
            <person name="Mondo S."/>
            <person name="Nolan M."/>
            <person name="Ohm R."/>
            <person name="Pangilinan J."/>
            <person name="Park H.-J."/>
            <person name="Ramirez L."/>
            <person name="Alfaro M."/>
            <person name="Sun H."/>
            <person name="Tritt A."/>
            <person name="Yoshinaga Y."/>
            <person name="Zwiers L.-H."/>
            <person name="Turgeon B."/>
            <person name="Goodwin S."/>
            <person name="Spatafora J."/>
            <person name="Crous P."/>
            <person name="Grigoriev I."/>
        </authorList>
    </citation>
    <scope>NUCLEOTIDE SEQUENCE</scope>
    <source>
        <strain evidence="2">ATCC 74209</strain>
    </source>
</reference>
<feature type="region of interest" description="Disordered" evidence="1">
    <location>
        <begin position="617"/>
        <end position="647"/>
    </location>
</feature>
<feature type="compositionally biased region" description="Polar residues" evidence="1">
    <location>
        <begin position="630"/>
        <end position="640"/>
    </location>
</feature>
<dbReference type="EMBL" id="ML994048">
    <property type="protein sequence ID" value="KAF2199929.1"/>
    <property type="molecule type" value="Genomic_DNA"/>
</dbReference>
<name>A0A9P4MNV8_9PLEO</name>
<feature type="compositionally biased region" description="Polar residues" evidence="1">
    <location>
        <begin position="89"/>
        <end position="108"/>
    </location>
</feature>
<accession>A0A9P4MNV8</accession>
<feature type="compositionally biased region" description="Acidic residues" evidence="1">
    <location>
        <begin position="539"/>
        <end position="562"/>
    </location>
</feature>
<dbReference type="OrthoDB" id="3438840at2759"/>
<dbReference type="AlphaFoldDB" id="A0A9P4MNV8"/>
<proteinExistence type="predicted"/>
<feature type="compositionally biased region" description="Basic and acidic residues" evidence="1">
    <location>
        <begin position="135"/>
        <end position="159"/>
    </location>
</feature>